<keyword evidence="2" id="KW-1185">Reference proteome</keyword>
<proteinExistence type="predicted"/>
<accession>A0A9D4EHE0</accession>
<protein>
    <submittedName>
        <fullName evidence="1">Uncharacterized protein</fullName>
    </submittedName>
</protein>
<dbReference type="AlphaFoldDB" id="A0A9D4EHE0"/>
<evidence type="ECO:0000313" key="2">
    <source>
        <dbReference type="Proteomes" id="UP000828390"/>
    </source>
</evidence>
<dbReference type="EMBL" id="JAIWYP010000008">
    <property type="protein sequence ID" value="KAH3779368.1"/>
    <property type="molecule type" value="Genomic_DNA"/>
</dbReference>
<dbReference type="Proteomes" id="UP000828390">
    <property type="component" value="Unassembled WGS sequence"/>
</dbReference>
<organism evidence="1 2">
    <name type="scientific">Dreissena polymorpha</name>
    <name type="common">Zebra mussel</name>
    <name type="synonym">Mytilus polymorpha</name>
    <dbReference type="NCBI Taxonomy" id="45954"/>
    <lineage>
        <taxon>Eukaryota</taxon>
        <taxon>Metazoa</taxon>
        <taxon>Spiralia</taxon>
        <taxon>Lophotrochozoa</taxon>
        <taxon>Mollusca</taxon>
        <taxon>Bivalvia</taxon>
        <taxon>Autobranchia</taxon>
        <taxon>Heteroconchia</taxon>
        <taxon>Euheterodonta</taxon>
        <taxon>Imparidentia</taxon>
        <taxon>Neoheterodontei</taxon>
        <taxon>Myida</taxon>
        <taxon>Dreissenoidea</taxon>
        <taxon>Dreissenidae</taxon>
        <taxon>Dreissena</taxon>
    </lineage>
</organism>
<gene>
    <name evidence="1" type="ORF">DPMN_157170</name>
</gene>
<name>A0A9D4EHE0_DREPO</name>
<reference evidence="1" key="2">
    <citation type="submission" date="2020-11" db="EMBL/GenBank/DDBJ databases">
        <authorList>
            <person name="McCartney M.A."/>
            <person name="Auch B."/>
            <person name="Kono T."/>
            <person name="Mallez S."/>
            <person name="Becker A."/>
            <person name="Gohl D.M."/>
            <person name="Silverstein K.A.T."/>
            <person name="Koren S."/>
            <person name="Bechman K.B."/>
            <person name="Herman A."/>
            <person name="Abrahante J.E."/>
            <person name="Garbe J."/>
        </authorList>
    </citation>
    <scope>NUCLEOTIDE SEQUENCE</scope>
    <source>
        <strain evidence="1">Duluth1</strain>
        <tissue evidence="1">Whole animal</tissue>
    </source>
</reference>
<reference evidence="1" key="1">
    <citation type="journal article" date="2019" name="bioRxiv">
        <title>The Genome of the Zebra Mussel, Dreissena polymorpha: A Resource for Invasive Species Research.</title>
        <authorList>
            <person name="McCartney M.A."/>
            <person name="Auch B."/>
            <person name="Kono T."/>
            <person name="Mallez S."/>
            <person name="Zhang Y."/>
            <person name="Obille A."/>
            <person name="Becker A."/>
            <person name="Abrahante J.E."/>
            <person name="Garbe J."/>
            <person name="Badalamenti J.P."/>
            <person name="Herman A."/>
            <person name="Mangelson H."/>
            <person name="Liachko I."/>
            <person name="Sullivan S."/>
            <person name="Sone E.D."/>
            <person name="Koren S."/>
            <person name="Silverstein K.A.T."/>
            <person name="Beckman K.B."/>
            <person name="Gohl D.M."/>
        </authorList>
    </citation>
    <scope>NUCLEOTIDE SEQUENCE</scope>
    <source>
        <strain evidence="1">Duluth1</strain>
        <tissue evidence="1">Whole animal</tissue>
    </source>
</reference>
<feature type="non-terminal residue" evidence="1">
    <location>
        <position position="1"/>
    </location>
</feature>
<comment type="caution">
    <text evidence="1">The sequence shown here is derived from an EMBL/GenBank/DDBJ whole genome shotgun (WGS) entry which is preliminary data.</text>
</comment>
<evidence type="ECO:0000313" key="1">
    <source>
        <dbReference type="EMBL" id="KAH3779368.1"/>
    </source>
</evidence>
<sequence length="439" mass="50181">NWAFWHIEVELPINIIGTNLLTKFHEDWKINVASRENASPPGSHVFQPTGINFELVQYIIGMNLLTKFHEDQKINVTSRVLTRKNALPPWWPYIIGMYLLTEFHEDWTINVATREKCPAPGDHVFKETITIFDFIQDIIGTNLLTKKNAPPLRASFFMIWMNLLTKFHEDRTINVASRVNNALPLCSHVFQANITIFELIQDINKTNLLTIFNEDWTINVASRVLTRKNALPPGGHVLKETKDIFETIQDIIGTNLLTKFHEDRKKNVASRVLTRKNAPPPGGHVFQPTVIIFKLFQDIIGMVLLIKFHEDWTINLASRLKNAPPLGIHFSSKDIIRTNLSKFHEDRKINVASRVLTRKNAPPPGGHVFQPTGIIFELIQDNIFIGMNLLTKFHEDQTINVASRVKNAPPLGSHVFQANFTRQMLTPHDGQQTKGDHKS</sequence>